<proteinExistence type="inferred from homology"/>
<keyword evidence="4 6" id="KW-1133">Transmembrane helix</keyword>
<feature type="transmembrane region" description="Helical" evidence="6">
    <location>
        <begin position="170"/>
        <end position="189"/>
    </location>
</feature>
<evidence type="ECO:0000256" key="4">
    <source>
        <dbReference type="ARBA" id="ARBA00022989"/>
    </source>
</evidence>
<evidence type="ECO:0000256" key="5">
    <source>
        <dbReference type="ARBA" id="ARBA00023136"/>
    </source>
</evidence>
<organism evidence="7 8">
    <name type="scientific">Candidatus Raskinella chloraquaticus</name>
    <dbReference type="NCBI Taxonomy" id="1951219"/>
    <lineage>
        <taxon>Bacteria</taxon>
        <taxon>Pseudomonadati</taxon>
        <taxon>Pseudomonadota</taxon>
        <taxon>Alphaproteobacteria</taxon>
        <taxon>Hyphomicrobiales</taxon>
        <taxon>Phreatobacteraceae</taxon>
        <taxon>Candidatus Raskinella</taxon>
    </lineage>
</organism>
<name>A0A1W9I2N8_9HYPH</name>
<dbReference type="PANTHER" id="PTHR42893">
    <property type="entry name" value="PROTEIN DETOXIFICATION 44, CHLOROPLASTIC-RELATED"/>
    <property type="match status" value="1"/>
</dbReference>
<reference evidence="7 8" key="1">
    <citation type="journal article" date="2017" name="Water Res.">
        <title>Comammox in drinking water systems.</title>
        <authorList>
            <person name="Wang Y."/>
            <person name="Ma L."/>
            <person name="Mao Y."/>
            <person name="Jiang X."/>
            <person name="Xia Y."/>
            <person name="Yu K."/>
            <person name="Li B."/>
            <person name="Zhang T."/>
        </authorList>
    </citation>
    <scope>NUCLEOTIDE SEQUENCE [LARGE SCALE GENOMIC DNA]</scope>
    <source>
        <strain evidence="7">SG_bin8</strain>
    </source>
</reference>
<comment type="subcellular location">
    <subcellularLocation>
        <location evidence="1">Membrane</location>
        <topology evidence="1">Multi-pass membrane protein</topology>
    </subcellularLocation>
</comment>
<feature type="transmembrane region" description="Helical" evidence="6">
    <location>
        <begin position="92"/>
        <end position="114"/>
    </location>
</feature>
<accession>A0A1W9I2N8</accession>
<evidence type="ECO:0000313" key="8">
    <source>
        <dbReference type="Proteomes" id="UP000192872"/>
    </source>
</evidence>
<feature type="transmembrane region" description="Helical" evidence="6">
    <location>
        <begin position="356"/>
        <end position="377"/>
    </location>
</feature>
<evidence type="ECO:0000256" key="1">
    <source>
        <dbReference type="ARBA" id="ARBA00004141"/>
    </source>
</evidence>
<dbReference type="InterPro" id="IPR044644">
    <property type="entry name" value="DinF-like"/>
</dbReference>
<sequence>MAPDPRPVEVSHRRVLALAIPMTLAHLTTPLVGFVDLAVIGQLGEARLIGAVTIGAVLFDFVFWPFAFLRMGTAGLTAQALGAGDSESQRIILVRALLLGLVCAFALLLLSVSLREGGLWLTGGSPDVQEATRAYFSIRVWSAPFVFANYTLLGWLIGMGRTGLGLITQIILNISNAAGAALLTLHFHLGVEGLALAAVLSEIVGTMACAYFVVRLVDRRHALNWKAVLEPSSLVALMAINGDIMLRSLLLLGGFLFFTRQGAAQGDVTVAANGLLMNLFLIGAYTLDGFATAAEQLCGQALGARNLAAFRAATTLTRYWSLGYGVLLAVVFYLAGPAVIAAMTGNEEVRLAAESVLPFAALAPFAGALAFQLDGVFIGATWTAAMRNMMVLSFVLYIATFALIGGWLGNAGLWLSLLVFLGARGISLLFAYRREFARSFHTLV</sequence>
<dbReference type="EMBL" id="LWDL01000005">
    <property type="protein sequence ID" value="OQW53945.1"/>
    <property type="molecule type" value="Genomic_DNA"/>
</dbReference>
<dbReference type="GO" id="GO:0005886">
    <property type="term" value="C:plasma membrane"/>
    <property type="evidence" value="ECO:0007669"/>
    <property type="project" value="TreeGrafter"/>
</dbReference>
<gene>
    <name evidence="7" type="ORF">A4S15_00405</name>
</gene>
<keyword evidence="3 6" id="KW-0812">Transmembrane</keyword>
<feature type="transmembrane region" description="Helical" evidence="6">
    <location>
        <begin position="234"/>
        <end position="258"/>
    </location>
</feature>
<feature type="transmembrane region" description="Helical" evidence="6">
    <location>
        <begin position="46"/>
        <end position="71"/>
    </location>
</feature>
<protein>
    <recommendedName>
        <fullName evidence="9">MATE family efflux transporter</fullName>
    </recommendedName>
</protein>
<dbReference type="GO" id="GO:0015297">
    <property type="term" value="F:antiporter activity"/>
    <property type="evidence" value="ECO:0007669"/>
    <property type="project" value="InterPro"/>
</dbReference>
<dbReference type="RefSeq" id="WP_376802139.1">
    <property type="nucleotide sequence ID" value="NZ_DBNB01000034.1"/>
</dbReference>
<evidence type="ECO:0000313" key="7">
    <source>
        <dbReference type="EMBL" id="OQW53945.1"/>
    </source>
</evidence>
<evidence type="ECO:0008006" key="9">
    <source>
        <dbReference type="Google" id="ProtNLM"/>
    </source>
</evidence>
<comment type="caution">
    <text evidence="7">The sequence shown here is derived from an EMBL/GenBank/DDBJ whole genome shotgun (WGS) entry which is preliminary data.</text>
</comment>
<feature type="transmembrane region" description="Helical" evidence="6">
    <location>
        <begin position="195"/>
        <end position="214"/>
    </location>
</feature>
<dbReference type="Pfam" id="PF01554">
    <property type="entry name" value="MatE"/>
    <property type="match status" value="2"/>
</dbReference>
<dbReference type="NCBIfam" id="TIGR00797">
    <property type="entry name" value="matE"/>
    <property type="match status" value="1"/>
</dbReference>
<dbReference type="CDD" id="cd13136">
    <property type="entry name" value="MATE_DinF_like"/>
    <property type="match status" value="1"/>
</dbReference>
<dbReference type="STRING" id="1827387.A4S15_00405"/>
<feature type="transmembrane region" description="Helical" evidence="6">
    <location>
        <begin position="134"/>
        <end position="158"/>
    </location>
</feature>
<feature type="transmembrane region" description="Helical" evidence="6">
    <location>
        <begin position="15"/>
        <end position="40"/>
    </location>
</feature>
<evidence type="ECO:0000256" key="6">
    <source>
        <dbReference type="SAM" id="Phobius"/>
    </source>
</evidence>
<dbReference type="InterPro" id="IPR002528">
    <property type="entry name" value="MATE_fam"/>
</dbReference>
<feature type="transmembrane region" description="Helical" evidence="6">
    <location>
        <begin position="414"/>
        <end position="432"/>
    </location>
</feature>
<comment type="similarity">
    <text evidence="2">Belongs to the multi antimicrobial extrusion (MATE) (TC 2.A.66.1) family.</text>
</comment>
<dbReference type="GO" id="GO:0042910">
    <property type="term" value="F:xenobiotic transmembrane transporter activity"/>
    <property type="evidence" value="ECO:0007669"/>
    <property type="project" value="InterPro"/>
</dbReference>
<feature type="transmembrane region" description="Helical" evidence="6">
    <location>
        <begin position="319"/>
        <end position="344"/>
    </location>
</feature>
<dbReference type="PANTHER" id="PTHR42893:SF46">
    <property type="entry name" value="PROTEIN DETOXIFICATION 44, CHLOROPLASTIC"/>
    <property type="match status" value="1"/>
</dbReference>
<dbReference type="Proteomes" id="UP000192872">
    <property type="component" value="Unassembled WGS sequence"/>
</dbReference>
<feature type="transmembrane region" description="Helical" evidence="6">
    <location>
        <begin position="389"/>
        <end position="408"/>
    </location>
</feature>
<evidence type="ECO:0000256" key="3">
    <source>
        <dbReference type="ARBA" id="ARBA00022692"/>
    </source>
</evidence>
<dbReference type="AlphaFoldDB" id="A0A1W9I2N8"/>
<keyword evidence="5 6" id="KW-0472">Membrane</keyword>
<evidence type="ECO:0000256" key="2">
    <source>
        <dbReference type="ARBA" id="ARBA00010199"/>
    </source>
</evidence>